<sequence>MTGRTGSLCRVFLVLMYHKSQGARDLAKTAFHTTHIFPSLSDLTIGHCDDLVRLPSKPAVKRFQLGLARRVGSFDPSNS</sequence>
<organism evidence="1">
    <name type="scientific">Brassica napus</name>
    <name type="common">Rape</name>
    <dbReference type="NCBI Taxonomy" id="3708"/>
    <lineage>
        <taxon>Eukaryota</taxon>
        <taxon>Viridiplantae</taxon>
        <taxon>Streptophyta</taxon>
        <taxon>Embryophyta</taxon>
        <taxon>Tracheophyta</taxon>
        <taxon>Spermatophyta</taxon>
        <taxon>Magnoliopsida</taxon>
        <taxon>eudicotyledons</taxon>
        <taxon>Gunneridae</taxon>
        <taxon>Pentapetalae</taxon>
        <taxon>rosids</taxon>
        <taxon>malvids</taxon>
        <taxon>Brassicales</taxon>
        <taxon>Brassicaceae</taxon>
        <taxon>Brassiceae</taxon>
        <taxon>Brassica</taxon>
    </lineage>
</organism>
<dbReference type="Proteomes" id="UP001295469">
    <property type="component" value="Chromosome C08"/>
</dbReference>
<name>A0A816UIM4_BRANA</name>
<dbReference type="EMBL" id="HG994372">
    <property type="protein sequence ID" value="CAF2108748.1"/>
    <property type="molecule type" value="Genomic_DNA"/>
</dbReference>
<protein>
    <submittedName>
        <fullName evidence="1">(rape) hypothetical protein</fullName>
    </submittedName>
</protein>
<evidence type="ECO:0000313" key="1">
    <source>
        <dbReference type="EMBL" id="CAF2108748.1"/>
    </source>
</evidence>
<proteinExistence type="predicted"/>
<dbReference type="AlphaFoldDB" id="A0A816UIM4"/>
<reference evidence="1" key="1">
    <citation type="submission" date="2021-01" db="EMBL/GenBank/DDBJ databases">
        <authorList>
            <consortium name="Genoscope - CEA"/>
            <person name="William W."/>
        </authorList>
    </citation>
    <scope>NUCLEOTIDE SEQUENCE</scope>
</reference>
<gene>
    <name evidence="1" type="ORF">DARMORV10_C08P16300.1</name>
</gene>
<accession>A0A816UIM4</accession>